<keyword evidence="1" id="KW-0732">Signal</keyword>
<accession>A0A6L6ISP0</accession>
<keyword evidence="3" id="KW-1185">Reference proteome</keyword>
<dbReference type="AlphaFoldDB" id="A0A6L6ISP0"/>
<gene>
    <name evidence="2" type="ORF">GJV78_19515</name>
</gene>
<dbReference type="EMBL" id="WMJZ01000037">
    <property type="protein sequence ID" value="MTH48396.1"/>
    <property type="molecule type" value="Genomic_DNA"/>
</dbReference>
<proteinExistence type="predicted"/>
<dbReference type="PROSITE" id="PS51257">
    <property type="entry name" value="PROKAR_LIPOPROTEIN"/>
    <property type="match status" value="1"/>
</dbReference>
<evidence type="ECO:0000313" key="2">
    <source>
        <dbReference type="EMBL" id="MTH48396.1"/>
    </source>
</evidence>
<name>A0A6L6ISP0_9ENTR</name>
<evidence type="ECO:0000256" key="1">
    <source>
        <dbReference type="SAM" id="SignalP"/>
    </source>
</evidence>
<protein>
    <submittedName>
        <fullName evidence="2">DUF333 domain-containing protein</fullName>
    </submittedName>
</protein>
<dbReference type="Proteomes" id="UP000477739">
    <property type="component" value="Unassembled WGS sequence"/>
</dbReference>
<dbReference type="Pfam" id="PF03891">
    <property type="entry name" value="DUF333"/>
    <property type="match status" value="1"/>
</dbReference>
<feature type="chain" id="PRO_5026721228" evidence="1">
    <location>
        <begin position="22"/>
        <end position="90"/>
    </location>
</feature>
<dbReference type="PANTHER" id="PTHR38008">
    <property type="entry name" value="HEMOLYSIN-RELATED"/>
    <property type="match status" value="1"/>
</dbReference>
<dbReference type="InterPro" id="IPR005590">
    <property type="entry name" value="DUF333"/>
</dbReference>
<dbReference type="RefSeq" id="WP_155109877.1">
    <property type="nucleotide sequence ID" value="NZ_WMJZ01000037.1"/>
</dbReference>
<dbReference type="PANTHER" id="PTHR38008:SF1">
    <property type="entry name" value="DUF333 DOMAIN-CONTAINING PROTEIN"/>
    <property type="match status" value="1"/>
</dbReference>
<comment type="caution">
    <text evidence="2">The sequence shown here is derived from an EMBL/GenBank/DDBJ whole genome shotgun (WGS) entry which is preliminary data.</text>
</comment>
<evidence type="ECO:0000313" key="3">
    <source>
        <dbReference type="Proteomes" id="UP000477739"/>
    </source>
</evidence>
<feature type="signal peptide" evidence="1">
    <location>
        <begin position="1"/>
        <end position="21"/>
    </location>
</feature>
<reference evidence="2 3" key="1">
    <citation type="submission" date="2019-11" db="EMBL/GenBank/DDBJ databases">
        <title>Escherichia alba sp. nov. isolated from the gut of plastic-eating superworms Zophobas atratus.</title>
        <authorList>
            <person name="Yang Y."/>
        </authorList>
    </citation>
    <scope>NUCLEOTIDE SEQUENCE [LARGE SCALE GENOMIC DNA]</scope>
    <source>
        <strain evidence="3">BIT-B35</strain>
    </source>
</reference>
<organism evidence="2 3">
    <name type="scientific">Intestinirhabdus alba</name>
    <dbReference type="NCBI Taxonomy" id="2899544"/>
    <lineage>
        <taxon>Bacteria</taxon>
        <taxon>Pseudomonadati</taxon>
        <taxon>Pseudomonadota</taxon>
        <taxon>Gammaproteobacteria</taxon>
        <taxon>Enterobacterales</taxon>
        <taxon>Enterobacteriaceae</taxon>
        <taxon>Intestinirhabdus</taxon>
    </lineage>
</organism>
<dbReference type="OrthoDB" id="7065744at2"/>
<sequence>MRAAFWLGCAALLLSACSSNEEPVQQATAAHVVPGLRAAMSSAGEANCAMIGGSLSIARQLDGSAVGMCALPNGKRCSEQSLAAGSCGSY</sequence>